<evidence type="ECO:0000313" key="3">
    <source>
        <dbReference type="Proteomes" id="UP000279259"/>
    </source>
</evidence>
<comment type="caution">
    <text evidence="2">The sequence shown here is derived from an EMBL/GenBank/DDBJ whole genome shotgun (WGS) entry which is preliminary data.</text>
</comment>
<dbReference type="EMBL" id="RSCD01000003">
    <property type="protein sequence ID" value="RSH94080.1"/>
    <property type="molecule type" value="Genomic_DNA"/>
</dbReference>
<evidence type="ECO:0000256" key="1">
    <source>
        <dbReference type="SAM" id="MobiDB-lite"/>
    </source>
</evidence>
<reference evidence="2 3" key="1">
    <citation type="submission" date="2018-11" db="EMBL/GenBank/DDBJ databases">
        <title>Genome sequence of Saitozyma podzolica DSM 27192.</title>
        <authorList>
            <person name="Aliyu H."/>
            <person name="Gorte O."/>
            <person name="Ochsenreither K."/>
        </authorList>
    </citation>
    <scope>NUCLEOTIDE SEQUENCE [LARGE SCALE GENOMIC DNA]</scope>
    <source>
        <strain evidence="2 3">DSM 27192</strain>
    </source>
</reference>
<evidence type="ECO:0000313" key="2">
    <source>
        <dbReference type="EMBL" id="RSH94080.1"/>
    </source>
</evidence>
<protein>
    <submittedName>
        <fullName evidence="2">Uncharacterized protein</fullName>
    </submittedName>
</protein>
<dbReference type="AlphaFoldDB" id="A0A427YSJ1"/>
<feature type="compositionally biased region" description="Basic and acidic residues" evidence="1">
    <location>
        <begin position="33"/>
        <end position="48"/>
    </location>
</feature>
<feature type="compositionally biased region" description="Gly residues" evidence="1">
    <location>
        <begin position="49"/>
        <end position="58"/>
    </location>
</feature>
<gene>
    <name evidence="2" type="ORF">EHS25_006734</name>
</gene>
<organism evidence="2 3">
    <name type="scientific">Saitozyma podzolica</name>
    <dbReference type="NCBI Taxonomy" id="1890683"/>
    <lineage>
        <taxon>Eukaryota</taxon>
        <taxon>Fungi</taxon>
        <taxon>Dikarya</taxon>
        <taxon>Basidiomycota</taxon>
        <taxon>Agaricomycotina</taxon>
        <taxon>Tremellomycetes</taxon>
        <taxon>Tremellales</taxon>
        <taxon>Trimorphomycetaceae</taxon>
        <taxon>Saitozyma</taxon>
    </lineage>
</organism>
<name>A0A427YSJ1_9TREE</name>
<feature type="compositionally biased region" description="Polar residues" evidence="1">
    <location>
        <begin position="60"/>
        <end position="79"/>
    </location>
</feature>
<keyword evidence="3" id="KW-1185">Reference proteome</keyword>
<accession>A0A427YSJ1</accession>
<proteinExistence type="predicted"/>
<feature type="region of interest" description="Disordered" evidence="1">
    <location>
        <begin position="1"/>
        <end position="81"/>
    </location>
</feature>
<dbReference type="Proteomes" id="UP000279259">
    <property type="component" value="Unassembled WGS sequence"/>
</dbReference>
<sequence>MPRGSGPGCRSGRRRVLPRLGCNRPAISSLTERAGREGPGRGLQREYGDGGAEQGGGDRTPSQSGGTISRTAPSWTQPCHTRPRSALAPLVSVRAAAGPLIMCVEPSLVAQCLVAWLAAIKLRPDYLGYRIIEPTSVKGLRGWRSWTCLSSLRSPLGPRTPGGGAIQATPKYQATMATPLPVDHPRGATVRVYAYAYTLRYHAWSHPGLYRPGLDFLGRLACRS</sequence>